<proteinExistence type="predicted"/>
<gene>
    <name evidence="1" type="ORF">ANN_09568</name>
</gene>
<dbReference type="Proteomes" id="UP001148838">
    <property type="component" value="Unassembled WGS sequence"/>
</dbReference>
<organism evidence="1 2">
    <name type="scientific">Periplaneta americana</name>
    <name type="common">American cockroach</name>
    <name type="synonym">Blatta americana</name>
    <dbReference type="NCBI Taxonomy" id="6978"/>
    <lineage>
        <taxon>Eukaryota</taxon>
        <taxon>Metazoa</taxon>
        <taxon>Ecdysozoa</taxon>
        <taxon>Arthropoda</taxon>
        <taxon>Hexapoda</taxon>
        <taxon>Insecta</taxon>
        <taxon>Pterygota</taxon>
        <taxon>Neoptera</taxon>
        <taxon>Polyneoptera</taxon>
        <taxon>Dictyoptera</taxon>
        <taxon>Blattodea</taxon>
        <taxon>Blattoidea</taxon>
        <taxon>Blattidae</taxon>
        <taxon>Blattinae</taxon>
        <taxon>Periplaneta</taxon>
    </lineage>
</organism>
<sequence>MIRYSFQEQAEMVFVYGQAGGNGREAAHTLTDSTTHITQHLEPFFGVCVSVGPLRQTNVQGRRLCVHQMWRNIFSMILRTTLVQAPDK</sequence>
<evidence type="ECO:0000313" key="2">
    <source>
        <dbReference type="Proteomes" id="UP001148838"/>
    </source>
</evidence>
<comment type="caution">
    <text evidence="1">The sequence shown here is derived from an EMBL/GenBank/DDBJ whole genome shotgun (WGS) entry which is preliminary data.</text>
</comment>
<keyword evidence="2" id="KW-1185">Reference proteome</keyword>
<accession>A0ABQ8TN57</accession>
<evidence type="ECO:0000313" key="1">
    <source>
        <dbReference type="EMBL" id="KAJ4447561.1"/>
    </source>
</evidence>
<reference evidence="1 2" key="1">
    <citation type="journal article" date="2022" name="Allergy">
        <title>Genome assembly and annotation of Periplaneta americana reveal a comprehensive cockroach allergen profile.</title>
        <authorList>
            <person name="Wang L."/>
            <person name="Xiong Q."/>
            <person name="Saelim N."/>
            <person name="Wang L."/>
            <person name="Nong W."/>
            <person name="Wan A.T."/>
            <person name="Shi M."/>
            <person name="Liu X."/>
            <person name="Cao Q."/>
            <person name="Hui J.H.L."/>
            <person name="Sookrung N."/>
            <person name="Leung T.F."/>
            <person name="Tungtrongchitr A."/>
            <person name="Tsui S.K.W."/>
        </authorList>
    </citation>
    <scope>NUCLEOTIDE SEQUENCE [LARGE SCALE GENOMIC DNA]</scope>
    <source>
        <strain evidence="1">PWHHKU_190912</strain>
    </source>
</reference>
<name>A0ABQ8TN57_PERAM</name>
<dbReference type="EMBL" id="JAJSOF020000005">
    <property type="protein sequence ID" value="KAJ4447561.1"/>
    <property type="molecule type" value="Genomic_DNA"/>
</dbReference>
<protein>
    <submittedName>
        <fullName evidence="1">Uncharacterized protein</fullName>
    </submittedName>
</protein>